<reference evidence="2" key="1">
    <citation type="submission" date="2023-01" db="EMBL/GenBank/DDBJ databases">
        <title>Colletotrichum chrysophilum M932 genome sequence.</title>
        <authorList>
            <person name="Baroncelli R."/>
        </authorList>
    </citation>
    <scope>NUCLEOTIDE SEQUENCE</scope>
    <source>
        <strain evidence="2">M932</strain>
    </source>
</reference>
<dbReference type="EMBL" id="JAQOWY010000412">
    <property type="protein sequence ID" value="KAK1842466.1"/>
    <property type="molecule type" value="Genomic_DNA"/>
</dbReference>
<feature type="compositionally biased region" description="Polar residues" evidence="1">
    <location>
        <begin position="38"/>
        <end position="48"/>
    </location>
</feature>
<sequence>MAVVFSALHSLPGDLMENFSQRSKRTQRQRQREHTTTKGPSCQSTQDPTIECYDGGSRWGLPWGTASLNASRTRRRCATSPTFSRLPLSWPPRLRNHDDK</sequence>
<dbReference type="AlphaFoldDB" id="A0AAD9A6L6"/>
<name>A0AAD9A6L6_9PEZI</name>
<keyword evidence="3" id="KW-1185">Reference proteome</keyword>
<evidence type="ECO:0000256" key="1">
    <source>
        <dbReference type="SAM" id="MobiDB-lite"/>
    </source>
</evidence>
<comment type="caution">
    <text evidence="2">The sequence shown here is derived from an EMBL/GenBank/DDBJ whole genome shotgun (WGS) entry which is preliminary data.</text>
</comment>
<evidence type="ECO:0000313" key="3">
    <source>
        <dbReference type="Proteomes" id="UP001243330"/>
    </source>
</evidence>
<gene>
    <name evidence="2" type="ORF">CCHR01_14917</name>
</gene>
<feature type="region of interest" description="Disordered" evidence="1">
    <location>
        <begin position="15"/>
        <end position="48"/>
    </location>
</feature>
<evidence type="ECO:0000313" key="2">
    <source>
        <dbReference type="EMBL" id="KAK1842466.1"/>
    </source>
</evidence>
<dbReference type="Proteomes" id="UP001243330">
    <property type="component" value="Unassembled WGS sequence"/>
</dbReference>
<proteinExistence type="predicted"/>
<organism evidence="2 3">
    <name type="scientific">Colletotrichum chrysophilum</name>
    <dbReference type="NCBI Taxonomy" id="1836956"/>
    <lineage>
        <taxon>Eukaryota</taxon>
        <taxon>Fungi</taxon>
        <taxon>Dikarya</taxon>
        <taxon>Ascomycota</taxon>
        <taxon>Pezizomycotina</taxon>
        <taxon>Sordariomycetes</taxon>
        <taxon>Hypocreomycetidae</taxon>
        <taxon>Glomerellales</taxon>
        <taxon>Glomerellaceae</taxon>
        <taxon>Colletotrichum</taxon>
        <taxon>Colletotrichum gloeosporioides species complex</taxon>
    </lineage>
</organism>
<protein>
    <submittedName>
        <fullName evidence="2">Uncharacterized protein</fullName>
    </submittedName>
</protein>
<accession>A0AAD9A6L6</accession>